<feature type="transmembrane region" description="Helical" evidence="14">
    <location>
        <begin position="7"/>
        <end position="27"/>
    </location>
</feature>
<dbReference type="GO" id="GO:0005886">
    <property type="term" value="C:plasma membrane"/>
    <property type="evidence" value="ECO:0007669"/>
    <property type="project" value="UniProtKB-SubCell"/>
</dbReference>
<dbReference type="PANTHER" id="PTHR45528:SF10">
    <property type="entry name" value="METHYL-ACCEPTING CHEMOTAXIS PROTEIN"/>
    <property type="match status" value="1"/>
</dbReference>
<keyword evidence="7 14" id="KW-0812">Transmembrane</keyword>
<keyword evidence="12" id="KW-0902">Two-component regulatory system</keyword>
<dbReference type="EC" id="2.7.13.3" evidence="3"/>
<dbReference type="Pfam" id="PF02518">
    <property type="entry name" value="HATPase_c"/>
    <property type="match status" value="1"/>
</dbReference>
<dbReference type="Gene3D" id="3.30.450.20">
    <property type="entry name" value="PAS domain"/>
    <property type="match status" value="1"/>
</dbReference>
<keyword evidence="8" id="KW-0547">Nucleotide-binding</keyword>
<evidence type="ECO:0000313" key="17">
    <source>
        <dbReference type="EMBL" id="SHK52593.1"/>
    </source>
</evidence>
<reference evidence="17 18" key="1">
    <citation type="submission" date="2016-11" db="EMBL/GenBank/DDBJ databases">
        <authorList>
            <person name="Jaros S."/>
            <person name="Januszkiewicz K."/>
            <person name="Wedrychowicz H."/>
        </authorList>
    </citation>
    <scope>NUCLEOTIDE SEQUENCE [LARGE SCALE GENOMIC DNA]</scope>
    <source>
        <strain evidence="17 18">DSM 21758</strain>
    </source>
</reference>
<protein>
    <recommendedName>
        <fullName evidence="3">histidine kinase</fullName>
        <ecNumber evidence="3">2.7.13.3</ecNumber>
    </recommendedName>
</protein>
<dbReference type="EMBL" id="FQZB01000019">
    <property type="protein sequence ID" value="SHK52593.1"/>
    <property type="molecule type" value="Genomic_DNA"/>
</dbReference>
<dbReference type="PROSITE" id="PS50109">
    <property type="entry name" value="HIS_KIN"/>
    <property type="match status" value="1"/>
</dbReference>
<evidence type="ECO:0000256" key="11">
    <source>
        <dbReference type="ARBA" id="ARBA00022989"/>
    </source>
</evidence>
<evidence type="ECO:0000313" key="18">
    <source>
        <dbReference type="Proteomes" id="UP000184310"/>
    </source>
</evidence>
<dbReference type="PANTHER" id="PTHR45528">
    <property type="entry name" value="SENSOR HISTIDINE KINASE CPXA"/>
    <property type="match status" value="1"/>
</dbReference>
<comment type="subcellular location">
    <subcellularLocation>
        <location evidence="2">Cell membrane</location>
        <topology evidence="2">Multi-pass membrane protein</topology>
    </subcellularLocation>
</comment>
<dbReference type="PRINTS" id="PR00344">
    <property type="entry name" value="BCTRLSENSOR"/>
</dbReference>
<dbReference type="InterPro" id="IPR033462">
    <property type="entry name" value="Cache_3-Cache_2"/>
</dbReference>
<gene>
    <name evidence="17" type="ORF">SAMN02745163_03967</name>
</gene>
<evidence type="ECO:0000256" key="12">
    <source>
        <dbReference type="ARBA" id="ARBA00023012"/>
    </source>
</evidence>
<evidence type="ECO:0000259" key="15">
    <source>
        <dbReference type="PROSITE" id="PS50109"/>
    </source>
</evidence>
<keyword evidence="5" id="KW-0597">Phosphoprotein</keyword>
<dbReference type="InterPro" id="IPR029151">
    <property type="entry name" value="Sensor-like_sf"/>
</dbReference>
<dbReference type="Gene3D" id="3.30.565.10">
    <property type="entry name" value="Histidine kinase-like ATPase, C-terminal domain"/>
    <property type="match status" value="1"/>
</dbReference>
<dbReference type="SUPFAM" id="SSF158472">
    <property type="entry name" value="HAMP domain-like"/>
    <property type="match status" value="1"/>
</dbReference>
<evidence type="ECO:0000256" key="2">
    <source>
        <dbReference type="ARBA" id="ARBA00004651"/>
    </source>
</evidence>
<name>A0A1M6T6J7_9CLOT</name>
<evidence type="ECO:0000256" key="14">
    <source>
        <dbReference type="SAM" id="Phobius"/>
    </source>
</evidence>
<evidence type="ECO:0000256" key="4">
    <source>
        <dbReference type="ARBA" id="ARBA00022475"/>
    </source>
</evidence>
<dbReference type="OrthoDB" id="9813394at2"/>
<dbReference type="CDD" id="cd00082">
    <property type="entry name" value="HisKA"/>
    <property type="match status" value="1"/>
</dbReference>
<dbReference type="SUPFAM" id="SSF55874">
    <property type="entry name" value="ATPase domain of HSP90 chaperone/DNA topoisomerase II/histidine kinase"/>
    <property type="match status" value="1"/>
</dbReference>
<dbReference type="InterPro" id="IPR003661">
    <property type="entry name" value="HisK_dim/P_dom"/>
</dbReference>
<comment type="catalytic activity">
    <reaction evidence="1">
        <text>ATP + protein L-histidine = ADP + protein N-phospho-L-histidine.</text>
        <dbReference type="EC" id="2.7.13.3"/>
    </reaction>
</comment>
<keyword evidence="9 17" id="KW-0418">Kinase</keyword>
<evidence type="ECO:0000256" key="3">
    <source>
        <dbReference type="ARBA" id="ARBA00012438"/>
    </source>
</evidence>
<dbReference type="RefSeq" id="WP_072992262.1">
    <property type="nucleotide sequence ID" value="NZ_FQZB01000019.1"/>
</dbReference>
<keyword evidence="4" id="KW-1003">Cell membrane</keyword>
<evidence type="ECO:0000256" key="13">
    <source>
        <dbReference type="ARBA" id="ARBA00023136"/>
    </source>
</evidence>
<dbReference type="InterPro" id="IPR003594">
    <property type="entry name" value="HATPase_dom"/>
</dbReference>
<dbReference type="InterPro" id="IPR050398">
    <property type="entry name" value="HssS/ArlS-like"/>
</dbReference>
<sequence length="645" mass="73379">MSIKFKLIISYLVLIIFTVGVLGLLIADKSKKALFNEVTENSYRITELMNTTLSVRNDLLMEKAFSDTNYASDEIKNLGEVSIHEDEFLKIGDGYYPSLYAGKTRLSLNGDLVSDLKKNSGALVTIHLLDENKLIRVATMLENKNGSAVGTCITSDSEIYQKIIKGEEYEGVITFGGETYITRVKPLFNNNKKVVGAIGLGNKILNDYLEKSINAIKFGKSGYLYIIDRDGVLKTHPTKKGESLGEFDYCKQMLKNKSGTIEYEFNGMKKFASYRYFEPWNWYIVATATHDDLNYTSKTIMISILIVGLIIIVISTALAIIIANNLSNPLKKLKDYMEIASKGDLSIRSDIDSKDEIGILSKSFNNMITVNNRLLEETVKYDKLKNEFMANMSHELKTPLNIIFSTAQLFSLYAENTDTIANKEKLNNYIDTIKQNCYRLLRLVNNLIDITKIDSGFMELNLKNDNIVAVVEEITLSTAKYVENMNREIIFDTEIEEKIMAIDEEKMERILLNLISNAIKFTDVNGVIEVNIYDRITYIVIEVKDNGRGIPESELSNIFERFKQVDPLLSRSHEGSGIGLSMVKSLVEMHKGEIRVESKYKEGTNFKIYLPVNIEIKEDEFKDKEKLVHHTNVEKIQIEFSDIYK</sequence>
<dbReference type="Pfam" id="PF00672">
    <property type="entry name" value="HAMP"/>
    <property type="match status" value="1"/>
</dbReference>
<dbReference type="Pfam" id="PF00512">
    <property type="entry name" value="HisKA"/>
    <property type="match status" value="1"/>
</dbReference>
<dbReference type="SMART" id="SM00388">
    <property type="entry name" value="HisKA"/>
    <property type="match status" value="1"/>
</dbReference>
<dbReference type="SUPFAM" id="SSF103190">
    <property type="entry name" value="Sensory domain-like"/>
    <property type="match status" value="1"/>
</dbReference>
<keyword evidence="10" id="KW-0067">ATP-binding</keyword>
<dbReference type="Pfam" id="PF17201">
    <property type="entry name" value="Cache_3-Cache_2"/>
    <property type="match status" value="1"/>
</dbReference>
<dbReference type="InterPro" id="IPR036890">
    <property type="entry name" value="HATPase_C_sf"/>
</dbReference>
<keyword evidence="11 14" id="KW-1133">Transmembrane helix</keyword>
<dbReference type="InterPro" id="IPR004358">
    <property type="entry name" value="Sig_transdc_His_kin-like_C"/>
</dbReference>
<dbReference type="FunFam" id="3.30.565.10:FF:000037">
    <property type="entry name" value="Hybrid sensor histidine kinase/response regulator"/>
    <property type="match status" value="1"/>
</dbReference>
<dbReference type="Proteomes" id="UP000184310">
    <property type="component" value="Unassembled WGS sequence"/>
</dbReference>
<proteinExistence type="predicted"/>
<keyword evidence="6" id="KW-0808">Transferase</keyword>
<evidence type="ECO:0000256" key="7">
    <source>
        <dbReference type="ARBA" id="ARBA00022692"/>
    </source>
</evidence>
<dbReference type="SUPFAM" id="SSF47384">
    <property type="entry name" value="Homodimeric domain of signal transducing histidine kinase"/>
    <property type="match status" value="1"/>
</dbReference>
<evidence type="ECO:0000256" key="8">
    <source>
        <dbReference type="ARBA" id="ARBA00022741"/>
    </source>
</evidence>
<evidence type="ECO:0000256" key="5">
    <source>
        <dbReference type="ARBA" id="ARBA00022553"/>
    </source>
</evidence>
<feature type="domain" description="HAMP" evidence="16">
    <location>
        <begin position="324"/>
        <end position="376"/>
    </location>
</feature>
<dbReference type="AlphaFoldDB" id="A0A1M6T6J7"/>
<evidence type="ECO:0000256" key="10">
    <source>
        <dbReference type="ARBA" id="ARBA00022840"/>
    </source>
</evidence>
<evidence type="ECO:0000259" key="16">
    <source>
        <dbReference type="PROSITE" id="PS50885"/>
    </source>
</evidence>
<dbReference type="GO" id="GO:0005524">
    <property type="term" value="F:ATP binding"/>
    <property type="evidence" value="ECO:0007669"/>
    <property type="project" value="UniProtKB-KW"/>
</dbReference>
<dbReference type="CDD" id="cd00075">
    <property type="entry name" value="HATPase"/>
    <property type="match status" value="1"/>
</dbReference>
<keyword evidence="13 14" id="KW-0472">Membrane</keyword>
<keyword evidence="18" id="KW-1185">Reference proteome</keyword>
<evidence type="ECO:0000256" key="1">
    <source>
        <dbReference type="ARBA" id="ARBA00000085"/>
    </source>
</evidence>
<evidence type="ECO:0000256" key="9">
    <source>
        <dbReference type="ARBA" id="ARBA00022777"/>
    </source>
</evidence>
<evidence type="ECO:0000256" key="6">
    <source>
        <dbReference type="ARBA" id="ARBA00022679"/>
    </source>
</evidence>
<dbReference type="CDD" id="cd12912">
    <property type="entry name" value="PDC2_MCP_like"/>
    <property type="match status" value="1"/>
</dbReference>
<dbReference type="SMART" id="SM00387">
    <property type="entry name" value="HATPase_c"/>
    <property type="match status" value="1"/>
</dbReference>
<feature type="domain" description="Histidine kinase" evidence="15">
    <location>
        <begin position="391"/>
        <end position="614"/>
    </location>
</feature>
<dbReference type="SMART" id="SM00304">
    <property type="entry name" value="HAMP"/>
    <property type="match status" value="1"/>
</dbReference>
<dbReference type="CDD" id="cd06225">
    <property type="entry name" value="HAMP"/>
    <property type="match status" value="1"/>
</dbReference>
<dbReference type="STRING" id="1121302.SAMN02745163_03967"/>
<dbReference type="InterPro" id="IPR005467">
    <property type="entry name" value="His_kinase_dom"/>
</dbReference>
<dbReference type="GO" id="GO:0000155">
    <property type="term" value="F:phosphorelay sensor kinase activity"/>
    <property type="evidence" value="ECO:0007669"/>
    <property type="project" value="InterPro"/>
</dbReference>
<dbReference type="Gene3D" id="1.10.287.130">
    <property type="match status" value="1"/>
</dbReference>
<dbReference type="Gene3D" id="6.10.340.10">
    <property type="match status" value="1"/>
</dbReference>
<accession>A0A1M6T6J7</accession>
<dbReference type="InterPro" id="IPR003660">
    <property type="entry name" value="HAMP_dom"/>
</dbReference>
<organism evidence="17 18">
    <name type="scientific">Clostridium cavendishii DSM 21758</name>
    <dbReference type="NCBI Taxonomy" id="1121302"/>
    <lineage>
        <taxon>Bacteria</taxon>
        <taxon>Bacillati</taxon>
        <taxon>Bacillota</taxon>
        <taxon>Clostridia</taxon>
        <taxon>Eubacteriales</taxon>
        <taxon>Clostridiaceae</taxon>
        <taxon>Clostridium</taxon>
    </lineage>
</organism>
<dbReference type="InterPro" id="IPR036097">
    <property type="entry name" value="HisK_dim/P_sf"/>
</dbReference>
<feature type="transmembrane region" description="Helical" evidence="14">
    <location>
        <begin position="300"/>
        <end position="323"/>
    </location>
</feature>
<dbReference type="PROSITE" id="PS50885">
    <property type="entry name" value="HAMP"/>
    <property type="match status" value="1"/>
</dbReference>